<name>A0AAV1F3X6_XYRNO</name>
<dbReference type="AlphaFoldDB" id="A0AAV1F3X6"/>
<keyword evidence="5" id="KW-1185">Reference proteome</keyword>
<dbReference type="PANTHER" id="PTHR37402">
    <property type="entry name" value="GRAM DOMAIN-CONTAINING PROTEIN 4"/>
    <property type="match status" value="1"/>
</dbReference>
<evidence type="ECO:0000259" key="3">
    <source>
        <dbReference type="SMART" id="SM00568"/>
    </source>
</evidence>
<feature type="region of interest" description="Disordered" evidence="1">
    <location>
        <begin position="136"/>
        <end position="163"/>
    </location>
</feature>
<dbReference type="EMBL" id="OY660868">
    <property type="protein sequence ID" value="CAJ1056002.1"/>
    <property type="molecule type" value="Genomic_DNA"/>
</dbReference>
<dbReference type="CDD" id="cd13221">
    <property type="entry name" value="PH-GRAM_GRAMDC4"/>
    <property type="match status" value="1"/>
</dbReference>
<keyword evidence="2" id="KW-1133">Transmembrane helix</keyword>
<feature type="transmembrane region" description="Helical" evidence="2">
    <location>
        <begin position="227"/>
        <end position="248"/>
    </location>
</feature>
<keyword evidence="2" id="KW-0812">Transmembrane</keyword>
<dbReference type="Proteomes" id="UP001178508">
    <property type="component" value="Chromosome 5"/>
</dbReference>
<dbReference type="InterPro" id="IPR004182">
    <property type="entry name" value="GRAM"/>
</dbReference>
<proteinExistence type="predicted"/>
<keyword evidence="2" id="KW-0472">Membrane</keyword>
<feature type="compositionally biased region" description="Basic and acidic residues" evidence="1">
    <location>
        <begin position="43"/>
        <end position="54"/>
    </location>
</feature>
<evidence type="ECO:0000313" key="4">
    <source>
        <dbReference type="EMBL" id="CAJ1056002.1"/>
    </source>
</evidence>
<evidence type="ECO:0000313" key="5">
    <source>
        <dbReference type="Proteomes" id="UP001178508"/>
    </source>
</evidence>
<feature type="region of interest" description="Disordered" evidence="1">
    <location>
        <begin position="421"/>
        <end position="443"/>
    </location>
</feature>
<organism evidence="4 5">
    <name type="scientific">Xyrichtys novacula</name>
    <name type="common">Pearly razorfish</name>
    <name type="synonym">Hemipteronotus novacula</name>
    <dbReference type="NCBI Taxonomy" id="13765"/>
    <lineage>
        <taxon>Eukaryota</taxon>
        <taxon>Metazoa</taxon>
        <taxon>Chordata</taxon>
        <taxon>Craniata</taxon>
        <taxon>Vertebrata</taxon>
        <taxon>Euteleostomi</taxon>
        <taxon>Actinopterygii</taxon>
        <taxon>Neopterygii</taxon>
        <taxon>Teleostei</taxon>
        <taxon>Neoteleostei</taxon>
        <taxon>Acanthomorphata</taxon>
        <taxon>Eupercaria</taxon>
        <taxon>Labriformes</taxon>
        <taxon>Labridae</taxon>
        <taxon>Xyrichtys</taxon>
    </lineage>
</organism>
<protein>
    <submittedName>
        <fullName evidence="4">GRAM domain-containing protein 4-like isoform X2</fullName>
    </submittedName>
</protein>
<feature type="region of interest" description="Disordered" evidence="1">
    <location>
        <begin position="16"/>
        <end position="73"/>
    </location>
</feature>
<dbReference type="GO" id="GO:0034164">
    <property type="term" value="P:negative regulation of toll-like receptor 9 signaling pathway"/>
    <property type="evidence" value="ECO:0007669"/>
    <property type="project" value="TreeGrafter"/>
</dbReference>
<evidence type="ECO:0000256" key="1">
    <source>
        <dbReference type="SAM" id="MobiDB-lite"/>
    </source>
</evidence>
<dbReference type="GO" id="GO:0006915">
    <property type="term" value="P:apoptotic process"/>
    <property type="evidence" value="ECO:0007669"/>
    <property type="project" value="InterPro"/>
</dbReference>
<dbReference type="InterPro" id="IPR037847">
    <property type="entry name" value="GRAMDC4"/>
</dbReference>
<accession>A0AAV1F3X6</accession>
<dbReference type="SMART" id="SM00568">
    <property type="entry name" value="GRAM"/>
    <property type="match status" value="1"/>
</dbReference>
<evidence type="ECO:0000256" key="2">
    <source>
        <dbReference type="SAM" id="Phobius"/>
    </source>
</evidence>
<reference evidence="4" key="1">
    <citation type="submission" date="2023-08" db="EMBL/GenBank/DDBJ databases">
        <authorList>
            <person name="Alioto T."/>
            <person name="Alioto T."/>
            <person name="Gomez Garrido J."/>
        </authorList>
    </citation>
    <scope>NUCLEOTIDE SEQUENCE</scope>
</reference>
<dbReference type="InterPro" id="IPR011993">
    <property type="entry name" value="PH-like_dom_sf"/>
</dbReference>
<feature type="transmembrane region" description="Helical" evidence="2">
    <location>
        <begin position="254"/>
        <end position="273"/>
    </location>
</feature>
<dbReference type="Pfam" id="PF02893">
    <property type="entry name" value="GRAM"/>
    <property type="match status" value="1"/>
</dbReference>
<dbReference type="InterPro" id="IPR037845">
    <property type="entry name" value="GRAMDC4_PH-GRAM"/>
</dbReference>
<dbReference type="PANTHER" id="PTHR37402:SF1">
    <property type="entry name" value="GRAM DOMAIN-CONTAINING PROTEIN 4"/>
    <property type="match status" value="1"/>
</dbReference>
<gene>
    <name evidence="4" type="ORF">XNOV1_A005548</name>
</gene>
<feature type="domain" description="GRAM" evidence="3">
    <location>
        <begin position="451"/>
        <end position="531"/>
    </location>
</feature>
<sequence>MRRHLDRIRFRGQRRDEFLDLAESPNTSDTESTEDVTLKPRVSVREAEELREVEGEQQSDAQAGPGSFSAALQDDNKTDLNEVKGHLEIALLEKHFLQEELRKLKEESNVESLRQELEKERSRCLELEQKVNEVLRSSLEDSPSLTPKAPAPPPSTGGSTDKQKDTLFDSFLKWLYDRFGVYIEDFRFQPEEHTVETEEPLSAKRLTENMRRLKRGFKPVTNFMRNLSALSSWYSVYTSAIAFIVYMYAACNGWAIPMFLFLAIVRLSLNYLIARGWRIQWSIVPEVSEPMEPPKEDLTVSEKFQLVLDVAQKAQNLFGKMANILEKIKNLFMWVQPELTQKLYVGLWLAFISSCLLPYKLLGFIIGVYAGIKFFIIDFIFKSCPKLRQRYDTPYIIWTNLPTDLQLKERSSTTMSRRVTAAGSRGSVGATAPLGVRGDEDGGRNYSTKRGTFHEVFSLPETERPLSVCENGWRCCLINRDRKTPTDYIRNGVLFVTENYLCFESSSSRSGSSKRNKVIKLTEITDIQKYKVLSVLPGSGMGISIATPSTQKPMVFGAMIHRDEAFDVLSAQYMKVNTMVTAAKPET</sequence>
<dbReference type="Gene3D" id="2.30.29.30">
    <property type="entry name" value="Pleckstrin-homology domain (PH domain)/Phosphotyrosine-binding domain (PTB)"/>
    <property type="match status" value="1"/>
</dbReference>